<organism evidence="1">
    <name type="scientific">marine sediment metagenome</name>
    <dbReference type="NCBI Taxonomy" id="412755"/>
    <lineage>
        <taxon>unclassified sequences</taxon>
        <taxon>metagenomes</taxon>
        <taxon>ecological metagenomes</taxon>
    </lineage>
</organism>
<protein>
    <submittedName>
        <fullName evidence="1">Uncharacterized protein</fullName>
    </submittedName>
</protein>
<reference evidence="1" key="1">
    <citation type="journal article" date="2015" name="Nature">
        <title>Complex archaea that bridge the gap between prokaryotes and eukaryotes.</title>
        <authorList>
            <person name="Spang A."/>
            <person name="Saw J.H."/>
            <person name="Jorgensen S.L."/>
            <person name="Zaremba-Niedzwiedzka K."/>
            <person name="Martijn J."/>
            <person name="Lind A.E."/>
            <person name="van Eijk R."/>
            <person name="Schleper C."/>
            <person name="Guy L."/>
            <person name="Ettema T.J."/>
        </authorList>
    </citation>
    <scope>NUCLEOTIDE SEQUENCE</scope>
</reference>
<dbReference type="EMBL" id="LAZR01002275">
    <property type="protein sequence ID" value="KKN32134.1"/>
    <property type="molecule type" value="Genomic_DNA"/>
</dbReference>
<comment type="caution">
    <text evidence="1">The sequence shown here is derived from an EMBL/GenBank/DDBJ whole genome shotgun (WGS) entry which is preliminary data.</text>
</comment>
<evidence type="ECO:0000313" key="1">
    <source>
        <dbReference type="EMBL" id="KKN32134.1"/>
    </source>
</evidence>
<sequence>MILISNIGTRDVQYKGQSIDKDRLREISKNLLENYKSEKNSISFPIIKPFLDRFSDKLKGLYIFTTNQPPGENNRISDTLYFGQIIEKWITESYSIPIELFECNINPTNYEQIFRNFTPFFTVKGNIFEQTEKRIISLSGGTPQMNGALYVIISSFFPQDNEFYNVYQGELIPIEHENTINKAFLRNACIELLKIHDYQSIIKLLDQYNIQRYNIKNKEILLNLLSYAHSRKNFDFKKADELIKKVLDIIPSSEHYQFEHRIVGDLIKDPIGLIKELYWKIEICYITDDYLALIALLFRLEESILLQTINYFFKEDLIHFFDQKWVKENKNSLGEKKIEQSQQIIYSSYSYFLKHDSFIHKDTHCCLSYYLKTKEQDLWDTLQKIKFKTLTLNVNPEMLDRPVEYYIAVLKNRTSQSKDKWKIGRILDLFDKVSKYCYSYKNQEKREKDYGHKTSQNNLGDLRNTSLYGHGFEPVTKEIIEELYGNTVEELIRELKQDLIFFLSKILGIDQKQLDMENIFYSINALIKQYIQTI</sequence>
<gene>
    <name evidence="1" type="ORF">LCGC14_0817000</name>
</gene>
<proteinExistence type="predicted"/>
<dbReference type="AlphaFoldDB" id="A0A0F9PPN0"/>
<name>A0A0F9PPN0_9ZZZZ</name>
<accession>A0A0F9PPN0</accession>